<keyword evidence="3" id="KW-0732">Signal</keyword>
<organism evidence="4 5">
    <name type="scientific">Brevundimonas terrae</name>
    <dbReference type="NCBI Taxonomy" id="363631"/>
    <lineage>
        <taxon>Bacteria</taxon>
        <taxon>Pseudomonadati</taxon>
        <taxon>Pseudomonadota</taxon>
        <taxon>Alphaproteobacteria</taxon>
        <taxon>Caulobacterales</taxon>
        <taxon>Caulobacteraceae</taxon>
        <taxon>Brevundimonas</taxon>
    </lineage>
</organism>
<evidence type="ECO:0000313" key="5">
    <source>
        <dbReference type="Proteomes" id="UP001500791"/>
    </source>
</evidence>
<feature type="chain" id="PRO_5045198804" description="Tol-pal system protein" evidence="3">
    <location>
        <begin position="30"/>
        <end position="279"/>
    </location>
</feature>
<dbReference type="SUPFAM" id="SSF48452">
    <property type="entry name" value="TPR-like"/>
    <property type="match status" value="1"/>
</dbReference>
<evidence type="ECO:0000256" key="1">
    <source>
        <dbReference type="SAM" id="Coils"/>
    </source>
</evidence>
<gene>
    <name evidence="4" type="ORF">GCM10009093_12780</name>
</gene>
<feature type="signal peptide" evidence="3">
    <location>
        <begin position="1"/>
        <end position="29"/>
    </location>
</feature>
<dbReference type="Proteomes" id="UP001500791">
    <property type="component" value="Unassembled WGS sequence"/>
</dbReference>
<evidence type="ECO:0000256" key="2">
    <source>
        <dbReference type="SAM" id="MobiDB-lite"/>
    </source>
</evidence>
<keyword evidence="1" id="KW-0175">Coiled coil</keyword>
<sequence length="279" mass="31121">MNNKPFRLKRSAVATAVGLCLIGGGFAMAQQQPLEPVQWDKRRLDQLDRNVRRLERALTQRNAAGQPVLVEPDPEVVVLQGQVEIFERRLGDLEATFRRVNAESERLTFDLDEANRNNRELSSRVGTLENRLKQMEEEAELNAPIEANSPTGNAAGDLQAAMRLSGDDARRGMRALETVTVTWPDTPQAREAFSRLGDMYVASRDNAGAVSFYAQALNGWPRTPWAAETTLKLAEALRVTDRKTQACATLTDFTRRYGEAATAQQKTRATQMRSRAECS</sequence>
<evidence type="ECO:0000313" key="4">
    <source>
        <dbReference type="EMBL" id="GAA0387441.1"/>
    </source>
</evidence>
<dbReference type="InterPro" id="IPR011990">
    <property type="entry name" value="TPR-like_helical_dom_sf"/>
</dbReference>
<comment type="caution">
    <text evidence="4">The sequence shown here is derived from an EMBL/GenBank/DDBJ whole genome shotgun (WGS) entry which is preliminary data.</text>
</comment>
<name>A0ABN0Y8V6_9CAUL</name>
<accession>A0ABN0Y8V6</accession>
<protein>
    <recommendedName>
        <fullName evidence="6">Tol-pal system protein</fullName>
    </recommendedName>
</protein>
<dbReference type="EMBL" id="BAAAEJ010000005">
    <property type="protein sequence ID" value="GAA0387441.1"/>
    <property type="molecule type" value="Genomic_DNA"/>
</dbReference>
<feature type="coiled-coil region" evidence="1">
    <location>
        <begin position="37"/>
        <end position="138"/>
    </location>
</feature>
<dbReference type="Gene3D" id="1.25.40.10">
    <property type="entry name" value="Tetratricopeptide repeat domain"/>
    <property type="match status" value="1"/>
</dbReference>
<dbReference type="RefSeq" id="WP_167178729.1">
    <property type="nucleotide sequence ID" value="NZ_BAAAEJ010000005.1"/>
</dbReference>
<feature type="compositionally biased region" description="Low complexity" evidence="2">
    <location>
        <begin position="260"/>
        <end position="271"/>
    </location>
</feature>
<reference evidence="4 5" key="1">
    <citation type="journal article" date="2019" name="Int. J. Syst. Evol. Microbiol.">
        <title>The Global Catalogue of Microorganisms (GCM) 10K type strain sequencing project: providing services to taxonomists for standard genome sequencing and annotation.</title>
        <authorList>
            <consortium name="The Broad Institute Genomics Platform"/>
            <consortium name="The Broad Institute Genome Sequencing Center for Infectious Disease"/>
            <person name="Wu L."/>
            <person name="Ma J."/>
        </authorList>
    </citation>
    <scope>NUCLEOTIDE SEQUENCE [LARGE SCALE GENOMIC DNA]</scope>
    <source>
        <strain evidence="4 5">JCM 13476</strain>
    </source>
</reference>
<proteinExistence type="predicted"/>
<keyword evidence="5" id="KW-1185">Reference proteome</keyword>
<evidence type="ECO:0008006" key="6">
    <source>
        <dbReference type="Google" id="ProtNLM"/>
    </source>
</evidence>
<evidence type="ECO:0000256" key="3">
    <source>
        <dbReference type="SAM" id="SignalP"/>
    </source>
</evidence>
<feature type="region of interest" description="Disordered" evidence="2">
    <location>
        <begin position="259"/>
        <end position="279"/>
    </location>
</feature>